<keyword evidence="8" id="KW-0560">Oxidoreductase</keyword>
<dbReference type="EC" id="1.3.8.13" evidence="8"/>
<dbReference type="Gene3D" id="1.20.140.10">
    <property type="entry name" value="Butyryl-CoA Dehydrogenase, subunit A, domain 3"/>
    <property type="match status" value="1"/>
</dbReference>
<evidence type="ECO:0000256" key="2">
    <source>
        <dbReference type="ARBA" id="ARBA00009347"/>
    </source>
</evidence>
<dbReference type="InterPro" id="IPR009075">
    <property type="entry name" value="AcylCo_DH/oxidase_C"/>
</dbReference>
<dbReference type="GO" id="GO:0016491">
    <property type="term" value="F:oxidoreductase activity"/>
    <property type="evidence" value="ECO:0007669"/>
    <property type="project" value="UniProtKB-KW"/>
</dbReference>
<dbReference type="InterPro" id="IPR046373">
    <property type="entry name" value="Acyl-CoA_Oxase/DH_mid-dom_sf"/>
</dbReference>
<accession>A0ABM8U7R4</accession>
<evidence type="ECO:0000256" key="4">
    <source>
        <dbReference type="ARBA" id="ARBA00022827"/>
    </source>
</evidence>
<keyword evidence="4" id="KW-0274">FAD</keyword>
<name>A0ABM8U7R4_9BURK</name>
<dbReference type="Proteomes" id="UP000789752">
    <property type="component" value="Unassembled WGS sequence"/>
</dbReference>
<dbReference type="InterPro" id="IPR037069">
    <property type="entry name" value="AcylCoA_DH/ox_N_sf"/>
</dbReference>
<feature type="domain" description="Acyl-CoA dehydrogenase/oxidase C-terminal" evidence="6">
    <location>
        <begin position="296"/>
        <end position="438"/>
    </location>
</feature>
<evidence type="ECO:0000259" key="7">
    <source>
        <dbReference type="Pfam" id="PF02770"/>
    </source>
</evidence>
<dbReference type="EMBL" id="CAJQYY010000025">
    <property type="protein sequence ID" value="CAG4913307.1"/>
    <property type="molecule type" value="Genomic_DNA"/>
</dbReference>
<keyword evidence="9" id="KW-1185">Reference proteome</keyword>
<evidence type="ECO:0000256" key="1">
    <source>
        <dbReference type="ARBA" id="ARBA00001974"/>
    </source>
</evidence>
<evidence type="ECO:0000256" key="5">
    <source>
        <dbReference type="SAM" id="MobiDB-lite"/>
    </source>
</evidence>
<feature type="region of interest" description="Disordered" evidence="5">
    <location>
        <begin position="1"/>
        <end position="25"/>
    </location>
</feature>
<keyword evidence="3" id="KW-0285">Flavoprotein</keyword>
<dbReference type="InterPro" id="IPR009100">
    <property type="entry name" value="AcylCoA_DH/oxidase_NM_dom_sf"/>
</dbReference>
<dbReference type="SUPFAM" id="SSF47203">
    <property type="entry name" value="Acyl-CoA dehydrogenase C-terminal domain-like"/>
    <property type="match status" value="1"/>
</dbReference>
<dbReference type="PANTHER" id="PTHR43884">
    <property type="entry name" value="ACYL-COA DEHYDROGENASE"/>
    <property type="match status" value="1"/>
</dbReference>
<dbReference type="InterPro" id="IPR036250">
    <property type="entry name" value="AcylCo_DH-like_C"/>
</dbReference>
<dbReference type="Pfam" id="PF00441">
    <property type="entry name" value="Acyl-CoA_dh_1"/>
    <property type="match status" value="1"/>
</dbReference>
<protein>
    <submittedName>
        <fullName evidence="8">Crotonobetainyl-CoA reductase</fullName>
        <ecNumber evidence="8">1.3.8.13</ecNumber>
    </submittedName>
</protein>
<reference evidence="8 9" key="1">
    <citation type="submission" date="2021-04" db="EMBL/GenBank/DDBJ databases">
        <authorList>
            <person name="Vanwijnsberghe S."/>
        </authorList>
    </citation>
    <scope>NUCLEOTIDE SEQUENCE [LARGE SCALE GENOMIC DNA]</scope>
    <source>
        <strain evidence="8 9">LMG 32171</strain>
    </source>
</reference>
<dbReference type="Pfam" id="PF02770">
    <property type="entry name" value="Acyl-CoA_dh_M"/>
    <property type="match status" value="1"/>
</dbReference>
<evidence type="ECO:0000313" key="8">
    <source>
        <dbReference type="EMBL" id="CAG4913307.1"/>
    </source>
</evidence>
<sequence>MFAGGDAGSQCLRSKPNGMHPPVRLFPVHTARPAQVRRLGETVMTQDAFGSQHAPAIESIRAGLADCGLQLDRLATNMRAWSRDADTTGNIPGPPWRPADVRALNMNLVPVAHGGCPAVQSLVARATLMEYLGHADASLALALPGPGLAMPPVVALACAEQQAQFFRRFQCDSPQWGAFAITEPECGSDATVMRTTARKTAHGWVLNGTKCFITNGARANCVVTFATVNRQLGRYGIRAFLVDGNTQGLSVIRVERMSGLRATQLAVLSCADCEVPDGALLMRGDEKPLDDAFSGAQRSWDYFRPLLSAVMVGTCRRIRDDLAAWFDAGGKPANDRQRVTSVAASLLDIDRQIASAWLLCHCTAWKADHGIATSMESSMTKAFASRVAATVTRAALELAGIDGITAYPSLEQGYRDAKAFDIMEGTGDLQRLMIARAAQRTTLRPWDIVAPT</sequence>
<evidence type="ECO:0000256" key="3">
    <source>
        <dbReference type="ARBA" id="ARBA00022630"/>
    </source>
</evidence>
<evidence type="ECO:0000313" key="9">
    <source>
        <dbReference type="Proteomes" id="UP000789752"/>
    </source>
</evidence>
<dbReference type="Gene3D" id="1.10.540.10">
    <property type="entry name" value="Acyl-CoA dehydrogenase/oxidase, N-terminal domain"/>
    <property type="match status" value="1"/>
</dbReference>
<dbReference type="InterPro" id="IPR006091">
    <property type="entry name" value="Acyl-CoA_Oxase/DH_mid-dom"/>
</dbReference>
<gene>
    <name evidence="8" type="primary">caiA_1</name>
    <name evidence="8" type="ORF">R54767_03985</name>
</gene>
<dbReference type="SUPFAM" id="SSF56645">
    <property type="entry name" value="Acyl-CoA dehydrogenase NM domain-like"/>
    <property type="match status" value="1"/>
</dbReference>
<organism evidence="8 9">
    <name type="scientific">Paraburkholderia gardini</name>
    <dbReference type="NCBI Taxonomy" id="2823469"/>
    <lineage>
        <taxon>Bacteria</taxon>
        <taxon>Pseudomonadati</taxon>
        <taxon>Pseudomonadota</taxon>
        <taxon>Betaproteobacteria</taxon>
        <taxon>Burkholderiales</taxon>
        <taxon>Burkholderiaceae</taxon>
        <taxon>Paraburkholderia</taxon>
    </lineage>
</organism>
<comment type="similarity">
    <text evidence="2">Belongs to the acyl-CoA dehydrogenase family.</text>
</comment>
<proteinExistence type="inferred from homology"/>
<dbReference type="PANTHER" id="PTHR43884:SF12">
    <property type="entry name" value="ISOVALERYL-COA DEHYDROGENASE, MITOCHONDRIAL-RELATED"/>
    <property type="match status" value="1"/>
</dbReference>
<feature type="domain" description="Acyl-CoA oxidase/dehydrogenase middle" evidence="7">
    <location>
        <begin position="178"/>
        <end position="271"/>
    </location>
</feature>
<comment type="cofactor">
    <cofactor evidence="1">
        <name>FAD</name>
        <dbReference type="ChEBI" id="CHEBI:57692"/>
    </cofactor>
</comment>
<evidence type="ECO:0000259" key="6">
    <source>
        <dbReference type="Pfam" id="PF00441"/>
    </source>
</evidence>
<dbReference type="Gene3D" id="2.40.110.10">
    <property type="entry name" value="Butyryl-CoA Dehydrogenase, subunit A, domain 2"/>
    <property type="match status" value="1"/>
</dbReference>
<comment type="caution">
    <text evidence="8">The sequence shown here is derived from an EMBL/GenBank/DDBJ whole genome shotgun (WGS) entry which is preliminary data.</text>
</comment>